<reference evidence="7" key="1">
    <citation type="submission" date="2022-07" db="EMBL/GenBank/DDBJ databases">
        <title>Phylogenomic reconstructions and comparative analyses of Kickxellomycotina fungi.</title>
        <authorList>
            <person name="Reynolds N.K."/>
            <person name="Stajich J.E."/>
            <person name="Barry K."/>
            <person name="Grigoriev I.V."/>
            <person name="Crous P."/>
            <person name="Smith M.E."/>
        </authorList>
    </citation>
    <scope>NUCLEOTIDE SEQUENCE</scope>
    <source>
        <strain evidence="7">NRRL 3115</strain>
    </source>
</reference>
<evidence type="ECO:0000256" key="2">
    <source>
        <dbReference type="ARBA" id="ARBA00022801"/>
    </source>
</evidence>
<evidence type="ECO:0000259" key="6">
    <source>
        <dbReference type="PROSITE" id="PS51194"/>
    </source>
</evidence>
<evidence type="ECO:0000313" key="8">
    <source>
        <dbReference type="Proteomes" id="UP001151518"/>
    </source>
</evidence>
<evidence type="ECO:0000256" key="4">
    <source>
        <dbReference type="SAM" id="MobiDB-lite"/>
    </source>
</evidence>
<dbReference type="InterPro" id="IPR000330">
    <property type="entry name" value="SNF2_N"/>
</dbReference>
<dbReference type="Gene3D" id="3.40.50.10810">
    <property type="entry name" value="Tandem AAA-ATPase domain"/>
    <property type="match status" value="1"/>
</dbReference>
<evidence type="ECO:0000256" key="3">
    <source>
        <dbReference type="ARBA" id="ARBA00022840"/>
    </source>
</evidence>
<feature type="compositionally biased region" description="Basic and acidic residues" evidence="4">
    <location>
        <begin position="129"/>
        <end position="141"/>
    </location>
</feature>
<dbReference type="PROSITE" id="PS51194">
    <property type="entry name" value="HELICASE_CTER"/>
    <property type="match status" value="1"/>
</dbReference>
<dbReference type="EC" id="3.6.4.12" evidence="7"/>
<evidence type="ECO:0000259" key="5">
    <source>
        <dbReference type="PROSITE" id="PS51192"/>
    </source>
</evidence>
<dbReference type="GO" id="GO:0005524">
    <property type="term" value="F:ATP binding"/>
    <property type="evidence" value="ECO:0007669"/>
    <property type="project" value="InterPro"/>
</dbReference>
<sequence length="994" mass="110126">MRKITDYMRKASPEHLAPNTPENVPSSQSSTLEPTDNEELVVLQSSPGHPGSSRAIRIDRTQQPPVSGGKVQRLSSFFFHGKPSNVVTSESTDSLPSSPLGTHSDATGTKPNSVGKSSTSLTTSSIDLTKMDIGRDQKLDPADFGSILRQWRESDGSSGDDDENDTVTARTGGRRTPASGIISRKRTISDLDSPDDGSRAGSGAKRATPVLITSDDESDDGTSSVRSANVGARKGRLLRGSRPASRQDLRTTAEREPVPRPRTTIRTAPITLDSDEDSIDEDAEAVGKFGRKFESIEPHVMQLFNTGTIEELIEKTGASPAEAKIVVGLRPFEDMEAIEYAMRKTRGVRLAIFNQYRDTVLGHAEVEAVICQCADVYNQLKVAMKNAGVVSNEATGAVSIAEGVELVQPKMINSEFSLKHYQLEGVEWLNCLRNASASGILADEMGLGKTFQVIAFLCRGIEESAVRGPSLVVCPSSTLENWMNECARFAPNLRVASYYGSQAERLALQQELADESHYDVIVTTYNVATGNKLDRIFLKKRRFHSLILDEGHMVKNCMSNRYKWLMQIRTPFRLLLTGTPLQNNLQELVSLLTFIMPQVFAESQPMLTHAFKTKPGQKRAQTAGTDSDDVTAVSSGAPSGSQTPVPQATLGPVDTQHIEQAKTLLRPFVLRRRKCDVLGDLPSKTEHIVKLELTEAQRKLYDSIVLDSESVSEDIRKNLMQLDSSQLDASNDETKGKKAKKDSNSNSNSNKSISNGNNSSWIGMFMDMRKVADHPLLLRSHYQLDDLKQMAKTLLREPDYADASYQYVLEDMEVCSDFELHKICTTYPKMRKFQLPDDVLLDSAKVQKLKEIVDECIARGEKLLLFSQFTTMLNILESVFKIWNVEYRRLDGQTKVDERQTMIDEFNSDGSLVPVFLLSTKAGGFGINLTSANVVVIYDSGNNPSEERQAEDRAHRVGQVKDVRVYKLIGSSTIDEDILESSRAKQLVEHMFWF</sequence>
<feature type="compositionally biased region" description="Polar residues" evidence="4">
    <location>
        <begin position="632"/>
        <end position="646"/>
    </location>
</feature>
<dbReference type="PROSITE" id="PS51192">
    <property type="entry name" value="HELICASE_ATP_BIND_1"/>
    <property type="match status" value="1"/>
</dbReference>
<keyword evidence="2 7" id="KW-0378">Hydrolase</keyword>
<dbReference type="InterPro" id="IPR027417">
    <property type="entry name" value="P-loop_NTPase"/>
</dbReference>
<accession>A0A9W8KWT2</accession>
<gene>
    <name evidence="7" type="primary">FUN30</name>
    <name evidence="7" type="ORF">GGI25_004743</name>
</gene>
<dbReference type="GO" id="GO:0003678">
    <property type="term" value="F:DNA helicase activity"/>
    <property type="evidence" value="ECO:0007669"/>
    <property type="project" value="UniProtKB-EC"/>
</dbReference>
<dbReference type="Pfam" id="PF00271">
    <property type="entry name" value="Helicase_C"/>
    <property type="match status" value="1"/>
</dbReference>
<dbReference type="Pfam" id="PF00176">
    <property type="entry name" value="SNF2-rel_dom"/>
    <property type="match status" value="1"/>
</dbReference>
<feature type="domain" description="Helicase C-terminal" evidence="6">
    <location>
        <begin position="848"/>
        <end position="994"/>
    </location>
</feature>
<feature type="region of interest" description="Disordered" evidence="4">
    <location>
        <begin position="612"/>
        <end position="653"/>
    </location>
</feature>
<dbReference type="InterPro" id="IPR049730">
    <property type="entry name" value="SNF2/RAD54-like_C"/>
</dbReference>
<dbReference type="AlphaFoldDB" id="A0A9W8KWT2"/>
<keyword evidence="3" id="KW-0067">ATP-binding</keyword>
<dbReference type="OrthoDB" id="448448at2759"/>
<dbReference type="GO" id="GO:0016787">
    <property type="term" value="F:hydrolase activity"/>
    <property type="evidence" value="ECO:0007669"/>
    <property type="project" value="UniProtKB-KW"/>
</dbReference>
<dbReference type="PANTHER" id="PTHR10799">
    <property type="entry name" value="SNF2/RAD54 HELICASE FAMILY"/>
    <property type="match status" value="1"/>
</dbReference>
<evidence type="ECO:0000313" key="7">
    <source>
        <dbReference type="EMBL" id="KAJ2673408.1"/>
    </source>
</evidence>
<dbReference type="SMART" id="SM00487">
    <property type="entry name" value="DEXDc"/>
    <property type="match status" value="1"/>
</dbReference>
<feature type="compositionally biased region" description="Basic and acidic residues" evidence="4">
    <location>
        <begin position="1"/>
        <end position="13"/>
    </location>
</feature>
<feature type="region of interest" description="Disordered" evidence="4">
    <location>
        <begin position="722"/>
        <end position="755"/>
    </location>
</feature>
<feature type="compositionally biased region" description="Polar residues" evidence="4">
    <location>
        <begin position="85"/>
        <end position="116"/>
    </location>
</feature>
<evidence type="ECO:0000256" key="1">
    <source>
        <dbReference type="ARBA" id="ARBA00022741"/>
    </source>
</evidence>
<dbReference type="EMBL" id="JANBTW010000069">
    <property type="protein sequence ID" value="KAJ2673408.1"/>
    <property type="molecule type" value="Genomic_DNA"/>
</dbReference>
<dbReference type="SUPFAM" id="SSF52540">
    <property type="entry name" value="P-loop containing nucleoside triphosphate hydrolases"/>
    <property type="match status" value="2"/>
</dbReference>
<feature type="compositionally biased region" description="Basic and acidic residues" evidence="4">
    <location>
        <begin position="245"/>
        <end position="258"/>
    </location>
</feature>
<dbReference type="SMART" id="SM00490">
    <property type="entry name" value="HELICc"/>
    <property type="match status" value="1"/>
</dbReference>
<dbReference type="Proteomes" id="UP001151518">
    <property type="component" value="Unassembled WGS sequence"/>
</dbReference>
<dbReference type="CDD" id="cd18793">
    <property type="entry name" value="SF2_C_SNF"/>
    <property type="match status" value="1"/>
</dbReference>
<name>A0A9W8KWT2_9FUNG</name>
<feature type="compositionally biased region" description="Low complexity" evidence="4">
    <location>
        <begin position="744"/>
        <end position="755"/>
    </location>
</feature>
<protein>
    <submittedName>
        <fullName evidence="7">DNA-dependent ATPase fun30</fullName>
        <ecNumber evidence="7">3.6.4.12</ecNumber>
    </submittedName>
</protein>
<dbReference type="InterPro" id="IPR001650">
    <property type="entry name" value="Helicase_C-like"/>
</dbReference>
<dbReference type="InterPro" id="IPR038718">
    <property type="entry name" value="SNF2-like_sf"/>
</dbReference>
<comment type="caution">
    <text evidence="7">The sequence shown here is derived from an EMBL/GenBank/DDBJ whole genome shotgun (WGS) entry which is preliminary data.</text>
</comment>
<dbReference type="InterPro" id="IPR014001">
    <property type="entry name" value="Helicase_ATP-bd"/>
</dbReference>
<feature type="domain" description="Helicase ATP-binding" evidence="5">
    <location>
        <begin position="430"/>
        <end position="598"/>
    </location>
</feature>
<feature type="compositionally biased region" description="Polar residues" evidence="4">
    <location>
        <begin position="20"/>
        <end position="34"/>
    </location>
</feature>
<keyword evidence="1" id="KW-0547">Nucleotide-binding</keyword>
<dbReference type="Gene3D" id="3.40.50.300">
    <property type="entry name" value="P-loop containing nucleotide triphosphate hydrolases"/>
    <property type="match status" value="1"/>
</dbReference>
<feature type="region of interest" description="Disordered" evidence="4">
    <location>
        <begin position="1"/>
        <end position="258"/>
    </location>
</feature>
<proteinExistence type="predicted"/>
<organism evidence="7 8">
    <name type="scientific">Coemansia spiralis</name>
    <dbReference type="NCBI Taxonomy" id="417178"/>
    <lineage>
        <taxon>Eukaryota</taxon>
        <taxon>Fungi</taxon>
        <taxon>Fungi incertae sedis</taxon>
        <taxon>Zoopagomycota</taxon>
        <taxon>Kickxellomycotina</taxon>
        <taxon>Kickxellomycetes</taxon>
        <taxon>Kickxellales</taxon>
        <taxon>Kickxellaceae</taxon>
        <taxon>Coemansia</taxon>
    </lineage>
</organism>